<comment type="caution">
    <text evidence="1">The sequence shown here is derived from an EMBL/GenBank/DDBJ whole genome shotgun (WGS) entry which is preliminary data.</text>
</comment>
<evidence type="ECO:0000313" key="1">
    <source>
        <dbReference type="EMBL" id="KAG6944550.1"/>
    </source>
</evidence>
<organism evidence="1 2">
    <name type="scientific">Phytophthora cactorum</name>
    <dbReference type="NCBI Taxonomy" id="29920"/>
    <lineage>
        <taxon>Eukaryota</taxon>
        <taxon>Sar</taxon>
        <taxon>Stramenopiles</taxon>
        <taxon>Oomycota</taxon>
        <taxon>Peronosporomycetes</taxon>
        <taxon>Peronosporales</taxon>
        <taxon>Peronosporaceae</taxon>
        <taxon>Phytophthora</taxon>
    </lineage>
</organism>
<proteinExistence type="predicted"/>
<sequence length="94" mass="10917">MRSGRRESFEEEDTVPLLDTVSPEKAAELQKVLYPMNTYLKLFVDRFINPIKVRKRSSKQPANKSTEVTINKDKISDELMWIAMSDPRSSELKL</sequence>
<dbReference type="Proteomes" id="UP000688947">
    <property type="component" value="Unassembled WGS sequence"/>
</dbReference>
<name>A0A8T1TNC9_9STRA</name>
<dbReference type="AlphaFoldDB" id="A0A8T1TNC9"/>
<accession>A0A8T1TNC9</accession>
<dbReference type="EMBL" id="JAENGZ010002189">
    <property type="protein sequence ID" value="KAG6944550.1"/>
    <property type="molecule type" value="Genomic_DNA"/>
</dbReference>
<evidence type="ECO:0000313" key="2">
    <source>
        <dbReference type="Proteomes" id="UP000688947"/>
    </source>
</evidence>
<gene>
    <name evidence="1" type="ORF">JG687_00017806</name>
</gene>
<protein>
    <submittedName>
        <fullName evidence="1">Uncharacterized protein</fullName>
    </submittedName>
</protein>
<reference evidence="1" key="1">
    <citation type="submission" date="2021-01" db="EMBL/GenBank/DDBJ databases">
        <title>Phytophthora aleatoria, a newly-described species from Pinus radiata is distinct from Phytophthora cactorum isolates based on comparative genomics.</title>
        <authorList>
            <person name="Mcdougal R."/>
            <person name="Panda P."/>
            <person name="Williams N."/>
            <person name="Studholme D.J."/>
        </authorList>
    </citation>
    <scope>NUCLEOTIDE SEQUENCE</scope>
    <source>
        <strain evidence="1">NZFS 3830</strain>
    </source>
</reference>